<keyword evidence="8" id="KW-0963">Cytoplasm</keyword>
<dbReference type="EC" id="2.7.4.25" evidence="8"/>
<dbReference type="NCBIfam" id="TIGR00017">
    <property type="entry name" value="cmk"/>
    <property type="match status" value="1"/>
</dbReference>
<dbReference type="InterPro" id="IPR003136">
    <property type="entry name" value="Cytidylate_kin"/>
</dbReference>
<dbReference type="GO" id="GO:0016301">
    <property type="term" value="F:kinase activity"/>
    <property type="evidence" value="ECO:0007669"/>
    <property type="project" value="UniProtKB-KW"/>
</dbReference>
<proteinExistence type="inferred from homology"/>
<comment type="catalytic activity">
    <reaction evidence="6 8">
        <text>dCMP + ATP = dCDP + ADP</text>
        <dbReference type="Rhea" id="RHEA:25094"/>
        <dbReference type="ChEBI" id="CHEBI:30616"/>
        <dbReference type="ChEBI" id="CHEBI:57566"/>
        <dbReference type="ChEBI" id="CHEBI:58593"/>
        <dbReference type="ChEBI" id="CHEBI:456216"/>
        <dbReference type="EC" id="2.7.4.25"/>
    </reaction>
</comment>
<dbReference type="Proteomes" id="UP001652338">
    <property type="component" value="Unassembled WGS sequence"/>
</dbReference>
<evidence type="ECO:0000313" key="10">
    <source>
        <dbReference type="EMBL" id="MCU6726214.1"/>
    </source>
</evidence>
<evidence type="ECO:0000256" key="5">
    <source>
        <dbReference type="ARBA" id="ARBA00022840"/>
    </source>
</evidence>
<evidence type="ECO:0000256" key="1">
    <source>
        <dbReference type="ARBA" id="ARBA00009427"/>
    </source>
</evidence>
<evidence type="ECO:0000256" key="8">
    <source>
        <dbReference type="HAMAP-Rule" id="MF_00238"/>
    </source>
</evidence>
<dbReference type="PANTHER" id="PTHR21299:SF2">
    <property type="entry name" value="CYTIDYLATE KINASE"/>
    <property type="match status" value="1"/>
</dbReference>
<evidence type="ECO:0000256" key="4">
    <source>
        <dbReference type="ARBA" id="ARBA00022777"/>
    </source>
</evidence>
<evidence type="ECO:0000256" key="3">
    <source>
        <dbReference type="ARBA" id="ARBA00022741"/>
    </source>
</evidence>
<dbReference type="CDD" id="cd02020">
    <property type="entry name" value="CMPK"/>
    <property type="match status" value="1"/>
</dbReference>
<reference evidence="10 11" key="1">
    <citation type="journal article" date="2021" name="ISME Commun">
        <title>Automated analysis of genomic sequences facilitates high-throughput and comprehensive description of bacteria.</title>
        <authorList>
            <person name="Hitch T.C.A."/>
        </authorList>
    </citation>
    <scope>NUCLEOTIDE SEQUENCE [LARGE SCALE GENOMIC DNA]</scope>
    <source>
        <strain evidence="10 11">Sanger_29</strain>
    </source>
</reference>
<dbReference type="SUPFAM" id="SSF52540">
    <property type="entry name" value="P-loop containing nucleoside triphosphate hydrolases"/>
    <property type="match status" value="1"/>
</dbReference>
<evidence type="ECO:0000256" key="6">
    <source>
        <dbReference type="ARBA" id="ARBA00047615"/>
    </source>
</evidence>
<keyword evidence="11" id="KW-1185">Reference proteome</keyword>
<sequence length="218" mass="24223">MSYNIAIDGPAGAGKSTIAKRVSAELSFIYVDTGAMYRAIALYLLKNAIQPEDLDSVKYALGEIEIAIRYVGGEQHVLLNGEDVSGQIRTEEVGNMASKSSALPCVREKLLELQQKLARENDVVMDGRDIGTNILPDAQLKIYLTASVDTRANRRYKELLEKGTDCDLEEIKKDIEQRDYQDMHREVAPLRQAADAVYLDSSDLTIDQVVEKIKSLAK</sequence>
<comment type="subcellular location">
    <subcellularLocation>
        <location evidence="8">Cytoplasm</location>
    </subcellularLocation>
</comment>
<evidence type="ECO:0000313" key="11">
    <source>
        <dbReference type="Proteomes" id="UP001652338"/>
    </source>
</evidence>
<dbReference type="EMBL" id="JAOQKE010000020">
    <property type="protein sequence ID" value="MCU6726214.1"/>
    <property type="molecule type" value="Genomic_DNA"/>
</dbReference>
<dbReference type="Pfam" id="PF02224">
    <property type="entry name" value="Cytidylate_kin"/>
    <property type="match status" value="1"/>
</dbReference>
<dbReference type="InterPro" id="IPR011994">
    <property type="entry name" value="Cytidylate_kinase_dom"/>
</dbReference>
<protein>
    <recommendedName>
        <fullName evidence="8">Cytidylate kinase</fullName>
        <shortName evidence="8">CK</shortName>
        <ecNumber evidence="8">2.7.4.25</ecNumber>
    </recommendedName>
    <alternativeName>
        <fullName evidence="8">Cytidine monophosphate kinase</fullName>
        <shortName evidence="8">CMP kinase</shortName>
    </alternativeName>
</protein>
<organism evidence="10 11">
    <name type="scientific">Muricoprocola aceti</name>
    <dbReference type="NCBI Taxonomy" id="2981772"/>
    <lineage>
        <taxon>Bacteria</taxon>
        <taxon>Bacillati</taxon>
        <taxon>Bacillota</taxon>
        <taxon>Clostridia</taxon>
        <taxon>Lachnospirales</taxon>
        <taxon>Lachnospiraceae</taxon>
        <taxon>Muricoprocola</taxon>
    </lineage>
</organism>
<keyword evidence="5 8" id="KW-0067">ATP-binding</keyword>
<dbReference type="HAMAP" id="MF_00238">
    <property type="entry name" value="Cytidyl_kinase_type1"/>
    <property type="match status" value="1"/>
</dbReference>
<keyword evidence="3 8" id="KW-0547">Nucleotide-binding</keyword>
<evidence type="ECO:0000256" key="7">
    <source>
        <dbReference type="ARBA" id="ARBA00048478"/>
    </source>
</evidence>
<keyword evidence="4 8" id="KW-0418">Kinase</keyword>
<dbReference type="PANTHER" id="PTHR21299">
    <property type="entry name" value="CYTIDYLATE KINASE/PANTOATE-BETA-ALANINE LIGASE"/>
    <property type="match status" value="1"/>
</dbReference>
<dbReference type="InterPro" id="IPR027417">
    <property type="entry name" value="P-loop_NTPase"/>
</dbReference>
<dbReference type="RefSeq" id="WP_262655484.1">
    <property type="nucleotide sequence ID" value="NZ_JAOQKE010000020.1"/>
</dbReference>
<gene>
    <name evidence="8 10" type="primary">cmk</name>
    <name evidence="10" type="ORF">OCV47_12835</name>
</gene>
<name>A0ABT2SNY7_9FIRM</name>
<evidence type="ECO:0000259" key="9">
    <source>
        <dbReference type="Pfam" id="PF02224"/>
    </source>
</evidence>
<feature type="domain" description="Cytidylate kinase" evidence="9">
    <location>
        <begin position="5"/>
        <end position="216"/>
    </location>
</feature>
<feature type="binding site" evidence="8">
    <location>
        <begin position="9"/>
        <end position="17"/>
    </location>
    <ligand>
        <name>ATP</name>
        <dbReference type="ChEBI" id="CHEBI:30616"/>
    </ligand>
</feature>
<comment type="caution">
    <text evidence="10">The sequence shown here is derived from an EMBL/GenBank/DDBJ whole genome shotgun (WGS) entry which is preliminary data.</text>
</comment>
<comment type="catalytic activity">
    <reaction evidence="7 8">
        <text>CMP + ATP = CDP + ADP</text>
        <dbReference type="Rhea" id="RHEA:11600"/>
        <dbReference type="ChEBI" id="CHEBI:30616"/>
        <dbReference type="ChEBI" id="CHEBI:58069"/>
        <dbReference type="ChEBI" id="CHEBI:60377"/>
        <dbReference type="ChEBI" id="CHEBI:456216"/>
        <dbReference type="EC" id="2.7.4.25"/>
    </reaction>
</comment>
<dbReference type="Gene3D" id="3.40.50.300">
    <property type="entry name" value="P-loop containing nucleotide triphosphate hydrolases"/>
    <property type="match status" value="1"/>
</dbReference>
<evidence type="ECO:0000256" key="2">
    <source>
        <dbReference type="ARBA" id="ARBA00022679"/>
    </source>
</evidence>
<accession>A0ABT2SNY7</accession>
<keyword evidence="2 8" id="KW-0808">Transferase</keyword>
<comment type="similarity">
    <text evidence="1 8">Belongs to the cytidylate kinase family. Type 1 subfamily.</text>
</comment>